<protein>
    <submittedName>
        <fullName evidence="1">Uncharacterized protein</fullName>
    </submittedName>
</protein>
<reference evidence="2" key="1">
    <citation type="journal article" date="2017" name="Genome Biol.">
        <title>Comparative genomics reveals high biological diversity and specific adaptations in the industrially and medically important fungal genus Aspergillus.</title>
        <authorList>
            <person name="de Vries R.P."/>
            <person name="Riley R."/>
            <person name="Wiebenga A."/>
            <person name="Aguilar-Osorio G."/>
            <person name="Amillis S."/>
            <person name="Uchima C.A."/>
            <person name="Anderluh G."/>
            <person name="Asadollahi M."/>
            <person name="Askin M."/>
            <person name="Barry K."/>
            <person name="Battaglia E."/>
            <person name="Bayram O."/>
            <person name="Benocci T."/>
            <person name="Braus-Stromeyer S.A."/>
            <person name="Caldana C."/>
            <person name="Canovas D."/>
            <person name="Cerqueira G.C."/>
            <person name="Chen F."/>
            <person name="Chen W."/>
            <person name="Choi C."/>
            <person name="Clum A."/>
            <person name="Dos Santos R.A."/>
            <person name="Damasio A.R."/>
            <person name="Diallinas G."/>
            <person name="Emri T."/>
            <person name="Fekete E."/>
            <person name="Flipphi M."/>
            <person name="Freyberg S."/>
            <person name="Gallo A."/>
            <person name="Gournas C."/>
            <person name="Habgood R."/>
            <person name="Hainaut M."/>
            <person name="Harispe M.L."/>
            <person name="Henrissat B."/>
            <person name="Hilden K.S."/>
            <person name="Hope R."/>
            <person name="Hossain A."/>
            <person name="Karabika E."/>
            <person name="Karaffa L."/>
            <person name="Karanyi Z."/>
            <person name="Krasevec N."/>
            <person name="Kuo A."/>
            <person name="Kusch H."/>
            <person name="LaButti K."/>
            <person name="Lagendijk E.L."/>
            <person name="Lapidus A."/>
            <person name="Levasseur A."/>
            <person name="Lindquist E."/>
            <person name="Lipzen A."/>
            <person name="Logrieco A.F."/>
            <person name="MacCabe A."/>
            <person name="Maekelae M.R."/>
            <person name="Malavazi I."/>
            <person name="Melin P."/>
            <person name="Meyer V."/>
            <person name="Mielnichuk N."/>
            <person name="Miskei M."/>
            <person name="Molnar A.P."/>
            <person name="Mule G."/>
            <person name="Ngan C.Y."/>
            <person name="Orejas M."/>
            <person name="Orosz E."/>
            <person name="Ouedraogo J.P."/>
            <person name="Overkamp K.M."/>
            <person name="Park H.-S."/>
            <person name="Perrone G."/>
            <person name="Piumi F."/>
            <person name="Punt P.J."/>
            <person name="Ram A.F."/>
            <person name="Ramon A."/>
            <person name="Rauscher S."/>
            <person name="Record E."/>
            <person name="Riano-Pachon D.M."/>
            <person name="Robert V."/>
            <person name="Roehrig J."/>
            <person name="Ruller R."/>
            <person name="Salamov A."/>
            <person name="Salih N.S."/>
            <person name="Samson R.A."/>
            <person name="Sandor E."/>
            <person name="Sanguinetti M."/>
            <person name="Schuetze T."/>
            <person name="Sepcic K."/>
            <person name="Shelest E."/>
            <person name="Sherlock G."/>
            <person name="Sophianopoulou V."/>
            <person name="Squina F.M."/>
            <person name="Sun H."/>
            <person name="Susca A."/>
            <person name="Todd R.B."/>
            <person name="Tsang A."/>
            <person name="Unkles S.E."/>
            <person name="van de Wiele N."/>
            <person name="van Rossen-Uffink D."/>
            <person name="Oliveira J.V."/>
            <person name="Vesth T.C."/>
            <person name="Visser J."/>
            <person name="Yu J.-H."/>
            <person name="Zhou M."/>
            <person name="Andersen M.R."/>
            <person name="Archer D.B."/>
            <person name="Baker S.E."/>
            <person name="Benoit I."/>
            <person name="Brakhage A.A."/>
            <person name="Braus G.H."/>
            <person name="Fischer R."/>
            <person name="Frisvad J.C."/>
            <person name="Goldman G.H."/>
            <person name="Houbraken J."/>
            <person name="Oakley B."/>
            <person name="Pocsi I."/>
            <person name="Scazzocchio C."/>
            <person name="Seiboth B."/>
            <person name="vanKuyk P.A."/>
            <person name="Wortman J."/>
            <person name="Dyer P.S."/>
            <person name="Grigoriev I.V."/>
        </authorList>
    </citation>
    <scope>NUCLEOTIDE SEQUENCE [LARGE SCALE GENOMIC DNA]</scope>
    <source>
        <strain evidence="2">CBS 106.47</strain>
    </source>
</reference>
<gene>
    <name evidence="1" type="ORF">ASPFODRAFT_376210</name>
</gene>
<organism evidence="1 2">
    <name type="scientific">Aspergillus luchuensis (strain CBS 106.47)</name>
    <dbReference type="NCBI Taxonomy" id="1137211"/>
    <lineage>
        <taxon>Eukaryota</taxon>
        <taxon>Fungi</taxon>
        <taxon>Dikarya</taxon>
        <taxon>Ascomycota</taxon>
        <taxon>Pezizomycotina</taxon>
        <taxon>Eurotiomycetes</taxon>
        <taxon>Eurotiomycetidae</taxon>
        <taxon>Eurotiales</taxon>
        <taxon>Aspergillaceae</taxon>
        <taxon>Aspergillus</taxon>
        <taxon>Aspergillus subgen. Circumdati</taxon>
    </lineage>
</organism>
<dbReference type="EMBL" id="KV878250">
    <property type="protein sequence ID" value="OJZ81508.1"/>
    <property type="molecule type" value="Genomic_DNA"/>
</dbReference>
<name>A0A1M3T446_ASPLC</name>
<dbReference type="AlphaFoldDB" id="A0A1M3T446"/>
<evidence type="ECO:0000313" key="2">
    <source>
        <dbReference type="Proteomes" id="UP000184063"/>
    </source>
</evidence>
<sequence length="80" mass="9043">MHWKLEQLSRRRTGSEQVSLDRERLSAGLAYRASPHVWCFPRNKRKAPPCVVTDLFCCAKRCSPSLCLSLSSPLGFCTDS</sequence>
<evidence type="ECO:0000313" key="1">
    <source>
        <dbReference type="EMBL" id="OJZ81508.1"/>
    </source>
</evidence>
<proteinExistence type="predicted"/>
<dbReference type="VEuPathDB" id="FungiDB:ASPFODRAFT_376210"/>
<dbReference type="Proteomes" id="UP000184063">
    <property type="component" value="Unassembled WGS sequence"/>
</dbReference>
<accession>A0A1M3T446</accession>